<dbReference type="PANTHER" id="PTHR42973:SF39">
    <property type="entry name" value="FAD-BINDING PCMH-TYPE DOMAIN-CONTAINING PROTEIN"/>
    <property type="match status" value="1"/>
</dbReference>
<dbReference type="Proteomes" id="UP001296706">
    <property type="component" value="Unassembled WGS sequence"/>
</dbReference>
<dbReference type="Gene3D" id="3.30.43.10">
    <property type="entry name" value="Uridine Diphospho-n-acetylenolpyruvylglucosamine Reductase, domain 2"/>
    <property type="match status" value="1"/>
</dbReference>
<keyword evidence="3" id="KW-0285">Flavoprotein</keyword>
<organism evidence="8 9">
    <name type="scientific">Pseudonocardia xinjiangensis</name>
    <dbReference type="NCBI Taxonomy" id="75289"/>
    <lineage>
        <taxon>Bacteria</taxon>
        <taxon>Bacillati</taxon>
        <taxon>Actinomycetota</taxon>
        <taxon>Actinomycetes</taxon>
        <taxon>Pseudonocardiales</taxon>
        <taxon>Pseudonocardiaceae</taxon>
        <taxon>Pseudonocardia</taxon>
    </lineage>
</organism>
<gene>
    <name evidence="8" type="ORF">HF577_01255</name>
</gene>
<feature type="compositionally biased region" description="Polar residues" evidence="6">
    <location>
        <begin position="11"/>
        <end position="24"/>
    </location>
</feature>
<dbReference type="InterPro" id="IPR012951">
    <property type="entry name" value="BBE"/>
</dbReference>
<dbReference type="PROSITE" id="PS51387">
    <property type="entry name" value="FAD_PCMH"/>
    <property type="match status" value="1"/>
</dbReference>
<evidence type="ECO:0000259" key="7">
    <source>
        <dbReference type="PROSITE" id="PS51387"/>
    </source>
</evidence>
<dbReference type="EMBL" id="JAAXKY010000002">
    <property type="protein sequence ID" value="NMH75739.1"/>
    <property type="molecule type" value="Genomic_DNA"/>
</dbReference>
<dbReference type="SUPFAM" id="SSF56176">
    <property type="entry name" value="FAD-binding/transporter-associated domain-like"/>
    <property type="match status" value="1"/>
</dbReference>
<dbReference type="InterPro" id="IPR036318">
    <property type="entry name" value="FAD-bd_PCMH-like_sf"/>
</dbReference>
<dbReference type="Gene3D" id="3.40.462.20">
    <property type="match status" value="1"/>
</dbReference>
<dbReference type="PROSITE" id="PS00862">
    <property type="entry name" value="OX2_COVAL_FAD"/>
    <property type="match status" value="1"/>
</dbReference>
<accession>A0ABX1R8F8</accession>
<proteinExistence type="inferred from homology"/>
<feature type="region of interest" description="Disordered" evidence="6">
    <location>
        <begin position="1"/>
        <end position="26"/>
    </location>
</feature>
<keyword evidence="5" id="KW-0560">Oxidoreductase</keyword>
<comment type="cofactor">
    <cofactor evidence="1">
        <name>FAD</name>
        <dbReference type="ChEBI" id="CHEBI:57692"/>
    </cofactor>
</comment>
<sequence length="482" mass="50684">MFSRPVASQDAFETTRNDVTSQRDSPAAGDLADALKELATAVAGLVLVPGDPAYEAELAGYNLAVRQTPAVVVGVTSVDDVTAAVRFAAGHGLPIAVQATGHAPMRPADGAVMISTHRIQDVRIDPQKRTARIGAGVRWSSVLEAAAAHGLAPLSGAAPSVGAVGYITGGGIGPLARSHGYAADHVRSFEIVTADGTTRTAGPDENTDLFWAVRGGKGNFGVVTSIEIDLFPVRTLYGGGIFFPGESAREVLTAYWDWTATVPDAMTSSIALLRLPQDPDLPPPLRGRFVVHLRVAYNGPAAEGQRIVEPLRQAAPVVIDTIAEMPFSAAGSIHNDPPGPIPFWDTSTLVTQLSADAVDALLQLAGPGVESLTTVVEIRHLGGALSREPQHANAVENRDAAFLVYACSIVPPELAAAAVAEHTALQSALEPWKTGHVLLNFTPSDSPERVATAFSSETHARLLEVKARYDPHNLFRFAGLTR</sequence>
<evidence type="ECO:0000256" key="1">
    <source>
        <dbReference type="ARBA" id="ARBA00001974"/>
    </source>
</evidence>
<evidence type="ECO:0000256" key="6">
    <source>
        <dbReference type="SAM" id="MobiDB-lite"/>
    </source>
</evidence>
<evidence type="ECO:0000313" key="9">
    <source>
        <dbReference type="Proteomes" id="UP001296706"/>
    </source>
</evidence>
<dbReference type="Pfam" id="PF08031">
    <property type="entry name" value="BBE"/>
    <property type="match status" value="1"/>
</dbReference>
<evidence type="ECO:0000256" key="3">
    <source>
        <dbReference type="ARBA" id="ARBA00022630"/>
    </source>
</evidence>
<dbReference type="InterPro" id="IPR016169">
    <property type="entry name" value="FAD-bd_PCMH_sub2"/>
</dbReference>
<dbReference type="InterPro" id="IPR050416">
    <property type="entry name" value="FAD-linked_Oxidoreductase"/>
</dbReference>
<dbReference type="InterPro" id="IPR006094">
    <property type="entry name" value="Oxid_FAD_bind_N"/>
</dbReference>
<dbReference type="InterPro" id="IPR016166">
    <property type="entry name" value="FAD-bd_PCMH"/>
</dbReference>
<dbReference type="InterPro" id="IPR016167">
    <property type="entry name" value="FAD-bd_PCMH_sub1"/>
</dbReference>
<keyword evidence="4" id="KW-0274">FAD</keyword>
<protein>
    <submittedName>
        <fullName evidence="8">FAD-binding oxidoreductase</fullName>
    </submittedName>
</protein>
<name>A0ABX1R8F8_9PSEU</name>
<evidence type="ECO:0000256" key="2">
    <source>
        <dbReference type="ARBA" id="ARBA00005466"/>
    </source>
</evidence>
<dbReference type="Gene3D" id="3.30.465.10">
    <property type="match status" value="1"/>
</dbReference>
<dbReference type="PANTHER" id="PTHR42973">
    <property type="entry name" value="BINDING OXIDOREDUCTASE, PUTATIVE (AFU_ORTHOLOGUE AFUA_1G17690)-RELATED"/>
    <property type="match status" value="1"/>
</dbReference>
<evidence type="ECO:0000313" key="8">
    <source>
        <dbReference type="EMBL" id="NMH75739.1"/>
    </source>
</evidence>
<comment type="similarity">
    <text evidence="2">Belongs to the oxygen-dependent FAD-linked oxidoreductase family.</text>
</comment>
<reference evidence="8 9" key="1">
    <citation type="submission" date="2020-04" db="EMBL/GenBank/DDBJ databases">
        <authorList>
            <person name="Klaysubun C."/>
            <person name="Duangmal K."/>
            <person name="Lipun K."/>
        </authorList>
    </citation>
    <scope>NUCLEOTIDE SEQUENCE [LARGE SCALE GENOMIC DNA]</scope>
    <source>
        <strain evidence="8 9">JCM 11839</strain>
    </source>
</reference>
<dbReference type="Pfam" id="PF01565">
    <property type="entry name" value="FAD_binding_4"/>
    <property type="match status" value="1"/>
</dbReference>
<dbReference type="InterPro" id="IPR006093">
    <property type="entry name" value="Oxy_OxRdtase_FAD_BS"/>
</dbReference>
<feature type="domain" description="FAD-binding PCMH-type" evidence="7">
    <location>
        <begin position="65"/>
        <end position="233"/>
    </location>
</feature>
<keyword evidence="9" id="KW-1185">Reference proteome</keyword>
<comment type="caution">
    <text evidence="8">The sequence shown here is derived from an EMBL/GenBank/DDBJ whole genome shotgun (WGS) entry which is preliminary data.</text>
</comment>
<evidence type="ECO:0000256" key="5">
    <source>
        <dbReference type="ARBA" id="ARBA00023002"/>
    </source>
</evidence>
<evidence type="ECO:0000256" key="4">
    <source>
        <dbReference type="ARBA" id="ARBA00022827"/>
    </source>
</evidence>